<gene>
    <name evidence="2" type="ORF">VE01_02831</name>
</gene>
<protein>
    <recommendedName>
        <fullName evidence="1">N-acetyltransferase domain-containing protein</fullName>
    </recommendedName>
</protein>
<dbReference type="InterPro" id="IPR016181">
    <property type="entry name" value="Acyl_CoA_acyltransferase"/>
</dbReference>
<dbReference type="PANTHER" id="PTHR13170:SF16">
    <property type="entry name" value="PROTEIN O-GLCNACASE"/>
    <property type="match status" value="1"/>
</dbReference>
<evidence type="ECO:0000313" key="2">
    <source>
        <dbReference type="EMBL" id="OBT99632.1"/>
    </source>
</evidence>
<dbReference type="STRING" id="342668.A0A1B8GUW2"/>
<dbReference type="GO" id="GO:0009100">
    <property type="term" value="P:glycoprotein metabolic process"/>
    <property type="evidence" value="ECO:0007669"/>
    <property type="project" value="TreeGrafter"/>
</dbReference>
<sequence>MAPSNSKIAGARLQQLQRVMEESSRRPFIRAYGQADLEAIMHICRVTAHSAAAQEPANTIVPLIFALPYVILHPEYTFVLDNGHGDCVGYCVAAPCSATYLERYKSEYLPTIDRSLYPPPPPCPGAIAGNEIERIGKNGDVAAALMQRLYYPDESVLHSKWPGLLKDYPAHLHIDILPEYQGHGGGKNLIAALLAKLQADSVRGIHLMKSGENKGAEVFYGRMGFERYPVIMDGGESGEIGRKTGGGVCMVQKSS</sequence>
<keyword evidence="3" id="KW-1185">Reference proteome</keyword>
<reference evidence="2 3" key="1">
    <citation type="submission" date="2016-03" db="EMBL/GenBank/DDBJ databases">
        <title>Comparative genomics of Pseudogymnoascus destructans, the fungus causing white-nose syndrome of bats.</title>
        <authorList>
            <person name="Palmer J.M."/>
            <person name="Drees K.P."/>
            <person name="Foster J.T."/>
            <person name="Lindner D.L."/>
        </authorList>
    </citation>
    <scope>NUCLEOTIDE SEQUENCE [LARGE SCALE GENOMIC DNA]</scope>
    <source>
        <strain evidence="2 3">UAMH 10579</strain>
    </source>
</reference>
<dbReference type="SUPFAM" id="SSF55729">
    <property type="entry name" value="Acyl-CoA N-acyltransferases (Nat)"/>
    <property type="match status" value="1"/>
</dbReference>
<dbReference type="GO" id="GO:0016747">
    <property type="term" value="F:acyltransferase activity, transferring groups other than amino-acyl groups"/>
    <property type="evidence" value="ECO:0007669"/>
    <property type="project" value="InterPro"/>
</dbReference>
<dbReference type="Pfam" id="PF13508">
    <property type="entry name" value="Acetyltransf_7"/>
    <property type="match status" value="1"/>
</dbReference>
<dbReference type="GeneID" id="28836217"/>
<dbReference type="PANTHER" id="PTHR13170">
    <property type="entry name" value="O-GLCNACASE"/>
    <property type="match status" value="1"/>
</dbReference>
<dbReference type="InterPro" id="IPR000182">
    <property type="entry name" value="GNAT_dom"/>
</dbReference>
<dbReference type="GO" id="GO:0016231">
    <property type="term" value="F:beta-N-acetylglucosaminidase activity"/>
    <property type="evidence" value="ECO:0007669"/>
    <property type="project" value="TreeGrafter"/>
</dbReference>
<organism evidence="2 3">
    <name type="scientific">Pseudogymnoascus verrucosus</name>
    <dbReference type="NCBI Taxonomy" id="342668"/>
    <lineage>
        <taxon>Eukaryota</taxon>
        <taxon>Fungi</taxon>
        <taxon>Dikarya</taxon>
        <taxon>Ascomycota</taxon>
        <taxon>Pezizomycotina</taxon>
        <taxon>Leotiomycetes</taxon>
        <taxon>Thelebolales</taxon>
        <taxon>Thelebolaceae</taxon>
        <taxon>Pseudogymnoascus</taxon>
    </lineage>
</organism>
<dbReference type="AlphaFoldDB" id="A0A1B8GUW2"/>
<feature type="domain" description="N-acetyltransferase" evidence="1">
    <location>
        <begin position="88"/>
        <end position="246"/>
    </location>
</feature>
<evidence type="ECO:0000259" key="1">
    <source>
        <dbReference type="PROSITE" id="PS51186"/>
    </source>
</evidence>
<dbReference type="EMBL" id="KV460212">
    <property type="protein sequence ID" value="OBT99632.1"/>
    <property type="molecule type" value="Genomic_DNA"/>
</dbReference>
<dbReference type="InterPro" id="IPR051822">
    <property type="entry name" value="Glycosyl_Hydrolase_84"/>
</dbReference>
<dbReference type="OrthoDB" id="64477at2759"/>
<dbReference type="RefSeq" id="XP_018133365.1">
    <property type="nucleotide sequence ID" value="XM_018272335.1"/>
</dbReference>
<dbReference type="Gene3D" id="3.40.630.30">
    <property type="match status" value="1"/>
</dbReference>
<name>A0A1B8GUW2_9PEZI</name>
<dbReference type="PROSITE" id="PS51186">
    <property type="entry name" value="GNAT"/>
    <property type="match status" value="1"/>
</dbReference>
<proteinExistence type="predicted"/>
<reference evidence="3" key="2">
    <citation type="journal article" date="2018" name="Nat. Commun.">
        <title>Extreme sensitivity to ultraviolet light in the fungal pathogen causing white-nose syndrome of bats.</title>
        <authorList>
            <person name="Palmer J.M."/>
            <person name="Drees K.P."/>
            <person name="Foster J.T."/>
            <person name="Lindner D.L."/>
        </authorList>
    </citation>
    <scope>NUCLEOTIDE SEQUENCE [LARGE SCALE GENOMIC DNA]</scope>
    <source>
        <strain evidence="3">UAMH 10579</strain>
    </source>
</reference>
<dbReference type="Proteomes" id="UP000091956">
    <property type="component" value="Unassembled WGS sequence"/>
</dbReference>
<evidence type="ECO:0000313" key="3">
    <source>
        <dbReference type="Proteomes" id="UP000091956"/>
    </source>
</evidence>
<accession>A0A1B8GUW2</accession>